<accession>A0AAV7RBP9</accession>
<feature type="region of interest" description="Disordered" evidence="1">
    <location>
        <begin position="71"/>
        <end position="111"/>
    </location>
</feature>
<evidence type="ECO:0000313" key="4">
    <source>
        <dbReference type="Proteomes" id="UP001066276"/>
    </source>
</evidence>
<dbReference type="Proteomes" id="UP001066276">
    <property type="component" value="Chromosome 5"/>
</dbReference>
<name>A0AAV7RBP9_PLEWA</name>
<feature type="chain" id="PRO_5043563600" evidence="2">
    <location>
        <begin position="25"/>
        <end position="162"/>
    </location>
</feature>
<keyword evidence="4" id="KW-1185">Reference proteome</keyword>
<protein>
    <submittedName>
        <fullName evidence="3">Uncharacterized protein</fullName>
    </submittedName>
</protein>
<sequence length="162" mass="18405">MASERDPFGQLLLLRLLQLQQVYGASVVHSWLPLTVQSSTARGLHLLHVRSCIDLNELACFRAPFHLLSGQRKQEEGREESCDARPFSATASRSSGAERQQPRRPVKFKARSQCDLHPPKETWPICGRGARLNKEKRVARHDIFTTIGKTTSEVKRMVLFFP</sequence>
<feature type="compositionally biased region" description="Basic and acidic residues" evidence="1">
    <location>
        <begin position="72"/>
        <end position="83"/>
    </location>
</feature>
<reference evidence="3" key="1">
    <citation type="journal article" date="2022" name="bioRxiv">
        <title>Sequencing and chromosome-scale assembly of the giantPleurodeles waltlgenome.</title>
        <authorList>
            <person name="Brown T."/>
            <person name="Elewa A."/>
            <person name="Iarovenko S."/>
            <person name="Subramanian E."/>
            <person name="Araus A.J."/>
            <person name="Petzold A."/>
            <person name="Susuki M."/>
            <person name="Suzuki K.-i.T."/>
            <person name="Hayashi T."/>
            <person name="Toyoda A."/>
            <person name="Oliveira C."/>
            <person name="Osipova E."/>
            <person name="Leigh N.D."/>
            <person name="Simon A."/>
            <person name="Yun M.H."/>
        </authorList>
    </citation>
    <scope>NUCLEOTIDE SEQUENCE</scope>
    <source>
        <strain evidence="3">20211129_DDA</strain>
        <tissue evidence="3">Liver</tissue>
    </source>
</reference>
<dbReference type="EMBL" id="JANPWB010000009">
    <property type="protein sequence ID" value="KAJ1150231.1"/>
    <property type="molecule type" value="Genomic_DNA"/>
</dbReference>
<feature type="signal peptide" evidence="2">
    <location>
        <begin position="1"/>
        <end position="24"/>
    </location>
</feature>
<gene>
    <name evidence="3" type="ORF">NDU88_003026</name>
</gene>
<keyword evidence="2" id="KW-0732">Signal</keyword>
<proteinExistence type="predicted"/>
<feature type="compositionally biased region" description="Polar residues" evidence="1">
    <location>
        <begin position="89"/>
        <end position="98"/>
    </location>
</feature>
<dbReference type="AlphaFoldDB" id="A0AAV7RBP9"/>
<evidence type="ECO:0000256" key="2">
    <source>
        <dbReference type="SAM" id="SignalP"/>
    </source>
</evidence>
<evidence type="ECO:0000313" key="3">
    <source>
        <dbReference type="EMBL" id="KAJ1150231.1"/>
    </source>
</evidence>
<organism evidence="3 4">
    <name type="scientific">Pleurodeles waltl</name>
    <name type="common">Iberian ribbed newt</name>
    <dbReference type="NCBI Taxonomy" id="8319"/>
    <lineage>
        <taxon>Eukaryota</taxon>
        <taxon>Metazoa</taxon>
        <taxon>Chordata</taxon>
        <taxon>Craniata</taxon>
        <taxon>Vertebrata</taxon>
        <taxon>Euteleostomi</taxon>
        <taxon>Amphibia</taxon>
        <taxon>Batrachia</taxon>
        <taxon>Caudata</taxon>
        <taxon>Salamandroidea</taxon>
        <taxon>Salamandridae</taxon>
        <taxon>Pleurodelinae</taxon>
        <taxon>Pleurodeles</taxon>
    </lineage>
</organism>
<comment type="caution">
    <text evidence="3">The sequence shown here is derived from an EMBL/GenBank/DDBJ whole genome shotgun (WGS) entry which is preliminary data.</text>
</comment>
<evidence type="ECO:0000256" key="1">
    <source>
        <dbReference type="SAM" id="MobiDB-lite"/>
    </source>
</evidence>